<evidence type="ECO:0000256" key="5">
    <source>
        <dbReference type="ARBA" id="ARBA00022691"/>
    </source>
</evidence>
<accession>A0A9D1PMS9</accession>
<dbReference type="InterPro" id="IPR022642">
    <property type="entry name" value="CheR_C"/>
</dbReference>
<dbReference type="InterPro" id="IPR022641">
    <property type="entry name" value="CheR_N"/>
</dbReference>
<dbReference type="PRINTS" id="PR00996">
    <property type="entry name" value="CHERMTFRASE"/>
</dbReference>
<feature type="non-terminal residue" evidence="7">
    <location>
        <position position="147"/>
    </location>
</feature>
<dbReference type="SMART" id="SM00138">
    <property type="entry name" value="MeTrc"/>
    <property type="match status" value="1"/>
</dbReference>
<evidence type="ECO:0000259" key="6">
    <source>
        <dbReference type="PROSITE" id="PS50123"/>
    </source>
</evidence>
<dbReference type="PANTHER" id="PTHR24422">
    <property type="entry name" value="CHEMOTAXIS PROTEIN METHYLTRANSFERASE"/>
    <property type="match status" value="1"/>
</dbReference>
<reference evidence="7" key="1">
    <citation type="journal article" date="2021" name="PeerJ">
        <title>Extensive microbial diversity within the chicken gut microbiome revealed by metagenomics and culture.</title>
        <authorList>
            <person name="Gilroy R."/>
            <person name="Ravi A."/>
            <person name="Getino M."/>
            <person name="Pursley I."/>
            <person name="Horton D.L."/>
            <person name="Alikhan N.F."/>
            <person name="Baker D."/>
            <person name="Gharbi K."/>
            <person name="Hall N."/>
            <person name="Watson M."/>
            <person name="Adriaenssens E.M."/>
            <person name="Foster-Nyarko E."/>
            <person name="Jarju S."/>
            <person name="Secka A."/>
            <person name="Antonio M."/>
            <person name="Oren A."/>
            <person name="Chaudhuri R.R."/>
            <person name="La Ragione R."/>
            <person name="Hildebrand F."/>
            <person name="Pallen M.J."/>
        </authorList>
    </citation>
    <scope>NUCLEOTIDE SEQUENCE</scope>
    <source>
        <strain evidence="7">CHK169-2315</strain>
    </source>
</reference>
<dbReference type="InterPro" id="IPR036804">
    <property type="entry name" value="CheR_N_sf"/>
</dbReference>
<dbReference type="Gene3D" id="3.40.50.150">
    <property type="entry name" value="Vaccinia Virus protein VP39"/>
    <property type="match status" value="1"/>
</dbReference>
<dbReference type="PANTHER" id="PTHR24422:SF19">
    <property type="entry name" value="CHEMOTAXIS PROTEIN METHYLTRANSFERASE"/>
    <property type="match status" value="1"/>
</dbReference>
<dbReference type="AlphaFoldDB" id="A0A9D1PMS9"/>
<protein>
    <recommendedName>
        <fullName evidence="2">protein-glutamate O-methyltransferase</fullName>
        <ecNumber evidence="2">2.1.1.80</ecNumber>
    </recommendedName>
</protein>
<keyword evidence="5" id="KW-0949">S-adenosyl-L-methionine</keyword>
<dbReference type="Gene3D" id="1.10.155.10">
    <property type="entry name" value="Chemotaxis receptor methyltransferase CheR, N-terminal domain"/>
    <property type="match status" value="1"/>
</dbReference>
<dbReference type="PROSITE" id="PS50123">
    <property type="entry name" value="CHER"/>
    <property type="match status" value="1"/>
</dbReference>
<evidence type="ECO:0000313" key="8">
    <source>
        <dbReference type="Proteomes" id="UP000823937"/>
    </source>
</evidence>
<evidence type="ECO:0000256" key="1">
    <source>
        <dbReference type="ARBA" id="ARBA00001541"/>
    </source>
</evidence>
<comment type="caution">
    <text evidence="7">The sequence shown here is derived from an EMBL/GenBank/DDBJ whole genome shotgun (WGS) entry which is preliminary data.</text>
</comment>
<dbReference type="GO" id="GO:0032259">
    <property type="term" value="P:methylation"/>
    <property type="evidence" value="ECO:0007669"/>
    <property type="project" value="UniProtKB-KW"/>
</dbReference>
<evidence type="ECO:0000313" key="7">
    <source>
        <dbReference type="EMBL" id="HIV75423.1"/>
    </source>
</evidence>
<keyword evidence="4" id="KW-0808">Transferase</keyword>
<dbReference type="Proteomes" id="UP000823937">
    <property type="component" value="Unassembled WGS sequence"/>
</dbReference>
<dbReference type="SUPFAM" id="SSF53335">
    <property type="entry name" value="S-adenosyl-L-methionine-dependent methyltransferases"/>
    <property type="match status" value="1"/>
</dbReference>
<proteinExistence type="predicted"/>
<keyword evidence="3" id="KW-0489">Methyltransferase</keyword>
<name>A0A9D1PMS9_9BACI</name>
<dbReference type="EMBL" id="DXHX01000143">
    <property type="protein sequence ID" value="HIV75423.1"/>
    <property type="molecule type" value="Genomic_DNA"/>
</dbReference>
<reference evidence="7" key="2">
    <citation type="submission" date="2021-04" db="EMBL/GenBank/DDBJ databases">
        <authorList>
            <person name="Gilroy R."/>
        </authorList>
    </citation>
    <scope>NUCLEOTIDE SEQUENCE</scope>
    <source>
        <strain evidence="7">CHK169-2315</strain>
    </source>
</reference>
<feature type="domain" description="CheR-type methyltransferase" evidence="6">
    <location>
        <begin position="1"/>
        <end position="147"/>
    </location>
</feature>
<sequence length="147" mass="17535">MTDYEQFIAKVYDKTGIDLQLYKEQQMRRRLTSLRNKRGYTTFSQYFDAMVKNETLMEEFMDRMTINVTEFYRNPRRWNVLQEKVIPKLTEGKRQMKIWSAACSTGEEPYSLAIMLKEYFPQLRVTILATDLDDEALKRAKEAKYAA</sequence>
<dbReference type="InterPro" id="IPR029063">
    <property type="entry name" value="SAM-dependent_MTases_sf"/>
</dbReference>
<dbReference type="GO" id="GO:0008983">
    <property type="term" value="F:protein-glutamate O-methyltransferase activity"/>
    <property type="evidence" value="ECO:0007669"/>
    <property type="project" value="UniProtKB-EC"/>
</dbReference>
<dbReference type="EC" id="2.1.1.80" evidence="2"/>
<dbReference type="Pfam" id="PF01739">
    <property type="entry name" value="CheR"/>
    <property type="match status" value="1"/>
</dbReference>
<dbReference type="Pfam" id="PF03705">
    <property type="entry name" value="CheR_N"/>
    <property type="match status" value="1"/>
</dbReference>
<evidence type="ECO:0000256" key="4">
    <source>
        <dbReference type="ARBA" id="ARBA00022679"/>
    </source>
</evidence>
<dbReference type="InterPro" id="IPR000780">
    <property type="entry name" value="CheR_MeTrfase"/>
</dbReference>
<gene>
    <name evidence="7" type="ORF">H9895_10115</name>
</gene>
<comment type="catalytic activity">
    <reaction evidence="1">
        <text>L-glutamyl-[protein] + S-adenosyl-L-methionine = [protein]-L-glutamate 5-O-methyl ester + S-adenosyl-L-homocysteine</text>
        <dbReference type="Rhea" id="RHEA:24452"/>
        <dbReference type="Rhea" id="RHEA-COMP:10208"/>
        <dbReference type="Rhea" id="RHEA-COMP:10311"/>
        <dbReference type="ChEBI" id="CHEBI:29973"/>
        <dbReference type="ChEBI" id="CHEBI:57856"/>
        <dbReference type="ChEBI" id="CHEBI:59789"/>
        <dbReference type="ChEBI" id="CHEBI:82795"/>
        <dbReference type="EC" id="2.1.1.80"/>
    </reaction>
</comment>
<dbReference type="InterPro" id="IPR050903">
    <property type="entry name" value="Bact_Chemotaxis_MeTrfase"/>
</dbReference>
<dbReference type="SUPFAM" id="SSF47757">
    <property type="entry name" value="Chemotaxis receptor methyltransferase CheR, N-terminal domain"/>
    <property type="match status" value="1"/>
</dbReference>
<evidence type="ECO:0000256" key="3">
    <source>
        <dbReference type="ARBA" id="ARBA00022603"/>
    </source>
</evidence>
<evidence type="ECO:0000256" key="2">
    <source>
        <dbReference type="ARBA" id="ARBA00012534"/>
    </source>
</evidence>
<organism evidence="7 8">
    <name type="scientific">Candidatus Pseudogracilibacillus intestinigallinarum</name>
    <dbReference type="NCBI Taxonomy" id="2838742"/>
    <lineage>
        <taxon>Bacteria</taxon>
        <taxon>Bacillati</taxon>
        <taxon>Bacillota</taxon>
        <taxon>Bacilli</taxon>
        <taxon>Bacillales</taxon>
        <taxon>Bacillaceae</taxon>
        <taxon>Pseudogracilibacillus</taxon>
    </lineage>
</organism>